<dbReference type="EMBL" id="LBVW01000007">
    <property type="protein sequence ID" value="KKQ93788.1"/>
    <property type="molecule type" value="Genomic_DNA"/>
</dbReference>
<dbReference type="Proteomes" id="UP000034932">
    <property type="component" value="Unassembled WGS sequence"/>
</dbReference>
<sequence length="108" mass="12277">MNNLPNGFATFFLLVVVVLVGIGGFLYFSLQKGLIKTIPIRESSPTPTNDETTNWTTYINNDYGFHFSYPTYLKVNRDDKEELYYDNLAEMLSGPEKISVQAINNIDV</sequence>
<comment type="caution">
    <text evidence="2">The sequence shown here is derived from an EMBL/GenBank/DDBJ whole genome shotgun (WGS) entry which is preliminary data.</text>
</comment>
<feature type="transmembrane region" description="Helical" evidence="1">
    <location>
        <begin position="6"/>
        <end position="28"/>
    </location>
</feature>
<evidence type="ECO:0000313" key="3">
    <source>
        <dbReference type="Proteomes" id="UP000034932"/>
    </source>
</evidence>
<accession>A0A0G0LPI0</accession>
<organism evidence="2 3">
    <name type="scientific">Candidatus Woesebacteria bacterium GW2011_GWB1_39_10b</name>
    <dbReference type="NCBI Taxonomy" id="1618573"/>
    <lineage>
        <taxon>Bacteria</taxon>
        <taxon>Candidatus Woeseibacteriota</taxon>
    </lineage>
</organism>
<keyword evidence="1" id="KW-1133">Transmembrane helix</keyword>
<reference evidence="2 3" key="1">
    <citation type="journal article" date="2015" name="Nature">
        <title>rRNA introns, odd ribosomes, and small enigmatic genomes across a large radiation of phyla.</title>
        <authorList>
            <person name="Brown C.T."/>
            <person name="Hug L.A."/>
            <person name="Thomas B.C."/>
            <person name="Sharon I."/>
            <person name="Castelle C.J."/>
            <person name="Singh A."/>
            <person name="Wilkins M.J."/>
            <person name="Williams K.H."/>
            <person name="Banfield J.F."/>
        </authorList>
    </citation>
    <scope>NUCLEOTIDE SEQUENCE [LARGE SCALE GENOMIC DNA]</scope>
</reference>
<keyword evidence="1" id="KW-0812">Transmembrane</keyword>
<name>A0A0G0LPI0_9BACT</name>
<proteinExistence type="predicted"/>
<evidence type="ECO:0000256" key="1">
    <source>
        <dbReference type="SAM" id="Phobius"/>
    </source>
</evidence>
<keyword evidence="1" id="KW-0472">Membrane</keyword>
<evidence type="ECO:0000313" key="2">
    <source>
        <dbReference type="EMBL" id="KKQ93788.1"/>
    </source>
</evidence>
<dbReference type="AlphaFoldDB" id="A0A0G0LPI0"/>
<protein>
    <submittedName>
        <fullName evidence="2">Uncharacterized protein</fullName>
    </submittedName>
</protein>
<gene>
    <name evidence="2" type="ORF">UT19_C0007G0032</name>
</gene>
<dbReference type="STRING" id="1618573.UT19_C0007G0032"/>